<name>A0A6P4D0G7_ARADU</name>
<dbReference type="GO" id="GO:0003676">
    <property type="term" value="F:nucleic acid binding"/>
    <property type="evidence" value="ECO:0007669"/>
    <property type="project" value="InterPro"/>
</dbReference>
<evidence type="ECO:0000313" key="5">
    <source>
        <dbReference type="RefSeq" id="XP_015960340.1"/>
    </source>
</evidence>
<accession>A0A6P4D0G7</accession>
<protein>
    <submittedName>
        <fullName evidence="5">Branchpoint-bridging protein-like</fullName>
    </submittedName>
</protein>
<reference evidence="4" key="1">
    <citation type="journal article" date="2016" name="Nat. Genet.">
        <title>The genome sequences of Arachis duranensis and Arachis ipaensis, the diploid ancestors of cultivated peanut.</title>
        <authorList>
            <person name="Bertioli D.J."/>
            <person name="Cannon S.B."/>
            <person name="Froenicke L."/>
            <person name="Huang G."/>
            <person name="Farmer A.D."/>
            <person name="Cannon E.K."/>
            <person name="Liu X."/>
            <person name="Gao D."/>
            <person name="Clevenger J."/>
            <person name="Dash S."/>
            <person name="Ren L."/>
            <person name="Moretzsohn M.C."/>
            <person name="Shirasawa K."/>
            <person name="Huang W."/>
            <person name="Vidigal B."/>
            <person name="Abernathy B."/>
            <person name="Chu Y."/>
            <person name="Niederhuth C.E."/>
            <person name="Umale P."/>
            <person name="Araujo A.C."/>
            <person name="Kozik A."/>
            <person name="Kim K.D."/>
            <person name="Burow M.D."/>
            <person name="Varshney R.K."/>
            <person name="Wang X."/>
            <person name="Zhang X."/>
            <person name="Barkley N."/>
            <person name="Guimaraes P.M."/>
            <person name="Isobe S."/>
            <person name="Guo B."/>
            <person name="Liao B."/>
            <person name="Stalker H.T."/>
            <person name="Schmitz R.J."/>
            <person name="Scheffler B.E."/>
            <person name="Leal-Bertioli S.C."/>
            <person name="Xun X."/>
            <person name="Jackson S.A."/>
            <person name="Michelmore R."/>
            <person name="Ozias-Akins P."/>
        </authorList>
    </citation>
    <scope>NUCLEOTIDE SEQUENCE [LARGE SCALE GENOMIC DNA]</scope>
    <source>
        <strain evidence="4">cv. V14167</strain>
    </source>
</reference>
<sequence>MHCIKPVNSEEYWTPCDAPRTEPPNIKRPAHRPKMKRNVDPVEPEMHATKVKKTIEVTCSKCGQLGHYYKTCKNDPKDPNWQPLTKKERRAGKGKGLQIVPFYTNQNRGQDVGPNVNLNSASVQPPPPMDPQVAGEAMNLNQPPPQPCSTPNLSYAQRRKHPVVRPPTAPISPPPSFGQPTPPSVQAASGLIPCVPTGQAVNPRTTTANVPFQQSAPSAETMAAASSGTAARLFKFIPTPGFIPPRKT</sequence>
<dbReference type="RefSeq" id="XP_015960340.1">
    <property type="nucleotide sequence ID" value="XM_016104854.1"/>
</dbReference>
<evidence type="ECO:0000256" key="1">
    <source>
        <dbReference type="PROSITE-ProRule" id="PRU00047"/>
    </source>
</evidence>
<dbReference type="InterPro" id="IPR036875">
    <property type="entry name" value="Znf_CCHC_sf"/>
</dbReference>
<feature type="compositionally biased region" description="Basic and acidic residues" evidence="2">
    <location>
        <begin position="37"/>
        <end position="47"/>
    </location>
</feature>
<organism evidence="4 5">
    <name type="scientific">Arachis duranensis</name>
    <name type="common">Wild peanut</name>
    <dbReference type="NCBI Taxonomy" id="130453"/>
    <lineage>
        <taxon>Eukaryota</taxon>
        <taxon>Viridiplantae</taxon>
        <taxon>Streptophyta</taxon>
        <taxon>Embryophyta</taxon>
        <taxon>Tracheophyta</taxon>
        <taxon>Spermatophyta</taxon>
        <taxon>Magnoliopsida</taxon>
        <taxon>eudicotyledons</taxon>
        <taxon>Gunneridae</taxon>
        <taxon>Pentapetalae</taxon>
        <taxon>rosids</taxon>
        <taxon>fabids</taxon>
        <taxon>Fabales</taxon>
        <taxon>Fabaceae</taxon>
        <taxon>Papilionoideae</taxon>
        <taxon>50 kb inversion clade</taxon>
        <taxon>dalbergioids sensu lato</taxon>
        <taxon>Dalbergieae</taxon>
        <taxon>Pterocarpus clade</taxon>
        <taxon>Arachis</taxon>
    </lineage>
</organism>
<evidence type="ECO:0000256" key="2">
    <source>
        <dbReference type="SAM" id="MobiDB-lite"/>
    </source>
</evidence>
<feature type="domain" description="CCHC-type" evidence="3">
    <location>
        <begin position="59"/>
        <end position="74"/>
    </location>
</feature>
<gene>
    <name evidence="5" type="primary">LOC107484238</name>
</gene>
<feature type="region of interest" description="Disordered" evidence="2">
    <location>
        <begin position="14"/>
        <end position="47"/>
    </location>
</feature>
<feature type="compositionally biased region" description="Pro residues" evidence="2">
    <location>
        <begin position="164"/>
        <end position="183"/>
    </location>
</feature>
<dbReference type="Proteomes" id="UP000515211">
    <property type="component" value="Chromosome 4"/>
</dbReference>
<evidence type="ECO:0000313" key="4">
    <source>
        <dbReference type="Proteomes" id="UP000515211"/>
    </source>
</evidence>
<keyword evidence="4" id="KW-1185">Reference proteome</keyword>
<evidence type="ECO:0000259" key="3">
    <source>
        <dbReference type="PROSITE" id="PS50158"/>
    </source>
</evidence>
<dbReference type="GeneID" id="107484238"/>
<dbReference type="GO" id="GO:0008270">
    <property type="term" value="F:zinc ion binding"/>
    <property type="evidence" value="ECO:0007669"/>
    <property type="project" value="UniProtKB-KW"/>
</dbReference>
<keyword evidence="1" id="KW-0862">Zinc</keyword>
<proteinExistence type="predicted"/>
<dbReference type="InterPro" id="IPR001878">
    <property type="entry name" value="Znf_CCHC"/>
</dbReference>
<keyword evidence="1" id="KW-0863">Zinc-finger</keyword>
<dbReference type="KEGG" id="adu:107484238"/>
<keyword evidence="1" id="KW-0479">Metal-binding</keyword>
<dbReference type="PROSITE" id="PS50158">
    <property type="entry name" value="ZF_CCHC"/>
    <property type="match status" value="1"/>
</dbReference>
<dbReference type="AlphaFoldDB" id="A0A6P4D0G7"/>
<dbReference type="SUPFAM" id="SSF57756">
    <property type="entry name" value="Retrovirus zinc finger-like domains"/>
    <property type="match status" value="1"/>
</dbReference>
<feature type="region of interest" description="Disordered" evidence="2">
    <location>
        <begin position="163"/>
        <end position="187"/>
    </location>
</feature>
<reference evidence="5" key="2">
    <citation type="submission" date="2025-08" db="UniProtKB">
        <authorList>
            <consortium name="RefSeq"/>
        </authorList>
    </citation>
    <scope>IDENTIFICATION</scope>
    <source>
        <tissue evidence="5">Whole plant</tissue>
    </source>
</reference>